<dbReference type="EMBL" id="CP012160">
    <property type="protein sequence ID" value="AKS47261.1"/>
    <property type="molecule type" value="Genomic_DNA"/>
</dbReference>
<protein>
    <submittedName>
        <fullName evidence="3">Uncharacterized protein</fullName>
    </submittedName>
</protein>
<gene>
    <name evidence="3" type="ORF">OSB_27370</name>
</gene>
<sequence length="65" mass="7341">MIEFVQSLGAIGYVVLGVVILALWNIRKLITMRSPLDSQQHKNWRATGGTTPPDHLQNQKDKRAK</sequence>
<dbReference type="KEGG" id="otm:OSB_27370"/>
<evidence type="ECO:0000313" key="3">
    <source>
        <dbReference type="EMBL" id="AKS47261.1"/>
    </source>
</evidence>
<dbReference type="AlphaFoldDB" id="A0A0K0Y8P8"/>
<proteinExistence type="predicted"/>
<dbReference type="Proteomes" id="UP000067444">
    <property type="component" value="Chromosome"/>
</dbReference>
<keyword evidence="2" id="KW-1133">Transmembrane helix</keyword>
<keyword evidence="4" id="KW-1185">Reference proteome</keyword>
<dbReference type="RefSeq" id="WP_049835481.1">
    <property type="nucleotide sequence ID" value="NZ_CP012160.1"/>
</dbReference>
<name>A0A0K0Y8P8_9RHOB</name>
<evidence type="ECO:0000313" key="4">
    <source>
        <dbReference type="Proteomes" id="UP000067444"/>
    </source>
</evidence>
<reference evidence="3 4" key="1">
    <citation type="journal article" date="2015" name="Genome Announc.">
        <title>Closed Genome Sequence of Octadecabacter temperatus SB1, the First Mesophilic Species of the Genus Octadecabacter.</title>
        <authorList>
            <person name="Voget S."/>
            <person name="Billerbeck S."/>
            <person name="Simon M."/>
            <person name="Daniel R."/>
        </authorList>
    </citation>
    <scope>NUCLEOTIDE SEQUENCE [LARGE SCALE GENOMIC DNA]</scope>
    <source>
        <strain evidence="3 4">SB1</strain>
    </source>
</reference>
<keyword evidence="2" id="KW-0812">Transmembrane</keyword>
<feature type="region of interest" description="Disordered" evidence="1">
    <location>
        <begin position="37"/>
        <end position="65"/>
    </location>
</feature>
<evidence type="ECO:0000256" key="1">
    <source>
        <dbReference type="SAM" id="MobiDB-lite"/>
    </source>
</evidence>
<dbReference type="STRING" id="1458307.OSB_27370"/>
<accession>A0A0K0Y8P8</accession>
<keyword evidence="2" id="KW-0472">Membrane</keyword>
<feature type="transmembrane region" description="Helical" evidence="2">
    <location>
        <begin position="6"/>
        <end position="26"/>
    </location>
</feature>
<evidence type="ECO:0000256" key="2">
    <source>
        <dbReference type="SAM" id="Phobius"/>
    </source>
</evidence>
<organism evidence="3 4">
    <name type="scientific">Octadecabacter temperatus</name>
    <dbReference type="NCBI Taxonomy" id="1458307"/>
    <lineage>
        <taxon>Bacteria</taxon>
        <taxon>Pseudomonadati</taxon>
        <taxon>Pseudomonadota</taxon>
        <taxon>Alphaproteobacteria</taxon>
        <taxon>Rhodobacterales</taxon>
        <taxon>Roseobacteraceae</taxon>
        <taxon>Octadecabacter</taxon>
    </lineage>
</organism>